<dbReference type="SUPFAM" id="SSF48613">
    <property type="entry name" value="Heme oxygenase-like"/>
    <property type="match status" value="1"/>
</dbReference>
<organism evidence="2 3">
    <name type="scientific">Tamilnaduibacter salinus</name>
    <dbReference type="NCBI Taxonomy" id="1484056"/>
    <lineage>
        <taxon>Bacteria</taxon>
        <taxon>Pseudomonadati</taxon>
        <taxon>Pseudomonadota</taxon>
        <taxon>Gammaproteobacteria</taxon>
        <taxon>Pseudomonadales</taxon>
        <taxon>Marinobacteraceae</taxon>
        <taxon>Tamilnaduibacter</taxon>
    </lineage>
</organism>
<dbReference type="GO" id="GO:0016491">
    <property type="term" value="F:oxidoreductase activity"/>
    <property type="evidence" value="ECO:0007669"/>
    <property type="project" value="UniProtKB-KW"/>
</dbReference>
<dbReference type="InterPro" id="IPR039068">
    <property type="entry name" value="PqqC-like"/>
</dbReference>
<dbReference type="Proteomes" id="UP000218332">
    <property type="component" value="Unassembled WGS sequence"/>
</dbReference>
<name>A0A2A2I0N9_9GAMM</name>
<dbReference type="SMART" id="SM01236">
    <property type="entry name" value="Haem_oxygenase_2"/>
    <property type="match status" value="1"/>
</dbReference>
<dbReference type="PANTHER" id="PTHR40279">
    <property type="entry name" value="PQQC-LIKE PROTEIN"/>
    <property type="match status" value="1"/>
</dbReference>
<evidence type="ECO:0000313" key="2">
    <source>
        <dbReference type="EMBL" id="PAV25591.1"/>
    </source>
</evidence>
<evidence type="ECO:0000313" key="3">
    <source>
        <dbReference type="Proteomes" id="UP000218332"/>
    </source>
</evidence>
<protein>
    <submittedName>
        <fullName evidence="2">Pyrroloquinoline quinone biosynthesis protein PqqC</fullName>
    </submittedName>
</protein>
<dbReference type="AlphaFoldDB" id="A0A2A2I0N9"/>
<comment type="caution">
    <text evidence="2">The sequence shown here is derived from an EMBL/GenBank/DDBJ whole genome shotgun (WGS) entry which is preliminary data.</text>
</comment>
<keyword evidence="1" id="KW-0560">Oxidoreductase</keyword>
<accession>A0A2A2I0N9</accession>
<evidence type="ECO:0000256" key="1">
    <source>
        <dbReference type="ARBA" id="ARBA00023002"/>
    </source>
</evidence>
<dbReference type="Gene3D" id="1.20.910.10">
    <property type="entry name" value="Heme oxygenase-like"/>
    <property type="match status" value="1"/>
</dbReference>
<dbReference type="RefSeq" id="WP_095611357.1">
    <property type="nucleotide sequence ID" value="NZ_NMPM01000054.1"/>
</dbReference>
<reference evidence="2 3" key="1">
    <citation type="submission" date="2017-07" db="EMBL/GenBank/DDBJ databases">
        <title>Tamlnaduibacter salinus (Mi-7) genome sequencing.</title>
        <authorList>
            <person name="Verma A."/>
            <person name="Krishnamurthi S."/>
        </authorList>
    </citation>
    <scope>NUCLEOTIDE SEQUENCE [LARGE SCALE GENOMIC DNA]</scope>
    <source>
        <strain evidence="2 3">Mi-7</strain>
    </source>
</reference>
<dbReference type="Pfam" id="PF14518">
    <property type="entry name" value="Haem_oxygenas_2"/>
    <property type="match status" value="1"/>
</dbReference>
<sequence>MERNAFRAELEKTLHDNLTLSHPMFNMIMDPDNPDIHLLRKVALQGYQLTRHFLTYIEHLFFLCPMAKHKRHLLFNLFEEETGRLSRTKNHVHLMEDFLRALGITDQERDAATALPATQELIDYRMDACIDPSRYHIGAAAVLVASEGQNLETLGEEARHTILGRVYGLTEDDLLFFSVHQKEDVAHVRQGLDLVADLCTSDVMQTEALFAVNHTCRLFYGMYEGIYQSLGAAEPVYV</sequence>
<gene>
    <name evidence="2" type="ORF">CF392_10190</name>
</gene>
<dbReference type="InterPro" id="IPR016084">
    <property type="entry name" value="Haem_Oase-like_multi-hlx"/>
</dbReference>
<dbReference type="EMBL" id="NMPM01000054">
    <property type="protein sequence ID" value="PAV25591.1"/>
    <property type="molecule type" value="Genomic_DNA"/>
</dbReference>
<keyword evidence="3" id="KW-1185">Reference proteome</keyword>
<proteinExistence type="predicted"/>
<dbReference type="PANTHER" id="PTHR40279:SF3">
    <property type="entry name" value="4-AMINOBENZOATE SYNTHASE"/>
    <property type="match status" value="1"/>
</dbReference>